<comment type="caution">
    <text evidence="2">The sequence shown here is derived from an EMBL/GenBank/DDBJ whole genome shotgun (WGS) entry which is preliminary data.</text>
</comment>
<feature type="transmembrane region" description="Helical" evidence="1">
    <location>
        <begin position="122"/>
        <end position="144"/>
    </location>
</feature>
<keyword evidence="3" id="KW-1185">Reference proteome</keyword>
<dbReference type="EMBL" id="VUOA01000014">
    <property type="protein sequence ID" value="KAA2238260.1"/>
    <property type="molecule type" value="Genomic_DNA"/>
</dbReference>
<evidence type="ECO:0000256" key="1">
    <source>
        <dbReference type="SAM" id="Phobius"/>
    </source>
</evidence>
<organism evidence="2 3">
    <name type="scientific">Salinarimonas soli</name>
    <dbReference type="NCBI Taxonomy" id="1638099"/>
    <lineage>
        <taxon>Bacteria</taxon>
        <taxon>Pseudomonadati</taxon>
        <taxon>Pseudomonadota</taxon>
        <taxon>Alphaproteobacteria</taxon>
        <taxon>Hyphomicrobiales</taxon>
        <taxon>Salinarimonadaceae</taxon>
        <taxon>Salinarimonas</taxon>
    </lineage>
</organism>
<evidence type="ECO:0000313" key="3">
    <source>
        <dbReference type="Proteomes" id="UP000323142"/>
    </source>
</evidence>
<accession>A0A5B2VIC7</accession>
<proteinExistence type="predicted"/>
<gene>
    <name evidence="2" type="ORF">F0L46_06335</name>
</gene>
<keyword evidence="1" id="KW-1133">Transmembrane helix</keyword>
<dbReference type="OrthoDB" id="7361074at2"/>
<protein>
    <submittedName>
        <fullName evidence="2">Uncharacterized protein</fullName>
    </submittedName>
</protein>
<sequence length="154" mass="15655">MRNVASRIALGFLAGALSNLVVEGAVGALLHAAHLSAHAPWNFAPVAPLGIPAGLSLAFWAGLFGVAYALLEPRLTARLGRGAGALAYGAVVPLLVDWLVVLPLKGRGLGGGFDPASVPVDIALNVALGLGLAALYWAGLGLAPRRQPSRTLAR</sequence>
<reference evidence="2 3" key="1">
    <citation type="submission" date="2019-09" db="EMBL/GenBank/DDBJ databases">
        <title>Salinarimonas rosea gen. nov., sp. nov., a new member of the a-2 subgroup of the Proteobacteria.</title>
        <authorList>
            <person name="Liu J."/>
        </authorList>
    </citation>
    <scope>NUCLEOTIDE SEQUENCE [LARGE SCALE GENOMIC DNA]</scope>
    <source>
        <strain evidence="2 3">BN140002</strain>
    </source>
</reference>
<reference evidence="2 3" key="2">
    <citation type="submission" date="2019-09" db="EMBL/GenBank/DDBJ databases">
        <authorList>
            <person name="Jin C."/>
        </authorList>
    </citation>
    <scope>NUCLEOTIDE SEQUENCE [LARGE SCALE GENOMIC DNA]</scope>
    <source>
        <strain evidence="2 3">BN140002</strain>
    </source>
</reference>
<keyword evidence="1" id="KW-0472">Membrane</keyword>
<feature type="transmembrane region" description="Helical" evidence="1">
    <location>
        <begin position="83"/>
        <end position="102"/>
    </location>
</feature>
<dbReference type="Proteomes" id="UP000323142">
    <property type="component" value="Unassembled WGS sequence"/>
</dbReference>
<dbReference type="AlphaFoldDB" id="A0A5B2VIC7"/>
<evidence type="ECO:0000313" key="2">
    <source>
        <dbReference type="EMBL" id="KAA2238260.1"/>
    </source>
</evidence>
<keyword evidence="1" id="KW-0812">Transmembrane</keyword>
<feature type="transmembrane region" description="Helical" evidence="1">
    <location>
        <begin position="51"/>
        <end position="71"/>
    </location>
</feature>
<dbReference type="RefSeq" id="WP_149816208.1">
    <property type="nucleotide sequence ID" value="NZ_VUOA01000014.1"/>
</dbReference>
<name>A0A5B2VIC7_9HYPH</name>